<dbReference type="GO" id="GO:0005829">
    <property type="term" value="C:cytosol"/>
    <property type="evidence" value="ECO:0007669"/>
    <property type="project" value="TreeGrafter"/>
</dbReference>
<dbReference type="RefSeq" id="WP_160842469.1">
    <property type="nucleotide sequence ID" value="NZ_WVHT01000001.1"/>
</dbReference>
<comment type="similarity">
    <text evidence="9">Belongs to the DHPS family.</text>
</comment>
<protein>
    <recommendedName>
        <fullName evidence="4 9">Dihydropteroate synthase</fullName>
        <shortName evidence="9">DHPS</shortName>
        <ecNumber evidence="4 9">2.5.1.15</ecNumber>
    </recommendedName>
    <alternativeName>
        <fullName evidence="9">Dihydropteroate pyrophosphorylase</fullName>
    </alternativeName>
</protein>
<dbReference type="InterPro" id="IPR045031">
    <property type="entry name" value="DHP_synth-like"/>
</dbReference>
<dbReference type="Pfam" id="PF00809">
    <property type="entry name" value="Pterin_bind"/>
    <property type="match status" value="1"/>
</dbReference>
<sequence length="286" mass="31697">MSDKNTFFKQKSTLNINGKLLDLTVPKVMGILNITPDSFYDGGVHNNIDQALRHTEKHLSEGAAIIDIGAYSSRPSAADISVKDEIDRLRPVLQAIAKRFPEAILSIDTFRSEVATAAVNEGAHIINDISGGSLDERMFETIAELKVPYILMHMRGTPKTMQKLTSYNNMVQEILEYFISRISDLRSLGVKDIIIDPGYGFAKTTEQNYELLSRSDQFKILELPVLTAVSRKSMIYKPLEISADEALNGTTALHTIALLKGSSILRAHDVKQAVEAIKIVSMLPSY</sequence>
<dbReference type="EC" id="2.5.1.15" evidence="4 9"/>
<evidence type="ECO:0000256" key="8">
    <source>
        <dbReference type="ARBA" id="ARBA00022909"/>
    </source>
</evidence>
<dbReference type="InterPro" id="IPR006390">
    <property type="entry name" value="DHP_synth_dom"/>
</dbReference>
<organism evidence="11 12">
    <name type="scientific">Hufsiella arboris</name>
    <dbReference type="NCBI Taxonomy" id="2695275"/>
    <lineage>
        <taxon>Bacteria</taxon>
        <taxon>Pseudomonadati</taxon>
        <taxon>Bacteroidota</taxon>
        <taxon>Sphingobacteriia</taxon>
        <taxon>Sphingobacteriales</taxon>
        <taxon>Sphingobacteriaceae</taxon>
        <taxon>Hufsiella</taxon>
    </lineage>
</organism>
<dbReference type="GO" id="GO:0046656">
    <property type="term" value="P:folic acid biosynthetic process"/>
    <property type="evidence" value="ECO:0007669"/>
    <property type="project" value="UniProtKB-KW"/>
</dbReference>
<comment type="pathway">
    <text evidence="3 9">Cofactor biosynthesis; tetrahydrofolate biosynthesis; 7,8-dihydrofolate from 2-amino-4-hydroxy-6-hydroxymethyl-7,8-dihydropteridine diphosphate and 4-aminobenzoate: step 1/2.</text>
</comment>
<evidence type="ECO:0000256" key="9">
    <source>
        <dbReference type="RuleBase" id="RU361205"/>
    </source>
</evidence>
<accession>A0A7K1Y5G2</accession>
<evidence type="ECO:0000256" key="7">
    <source>
        <dbReference type="ARBA" id="ARBA00022842"/>
    </source>
</evidence>
<evidence type="ECO:0000256" key="1">
    <source>
        <dbReference type="ARBA" id="ARBA00000012"/>
    </source>
</evidence>
<dbReference type="GO" id="GO:0046872">
    <property type="term" value="F:metal ion binding"/>
    <property type="evidence" value="ECO:0007669"/>
    <property type="project" value="UniProtKB-KW"/>
</dbReference>
<name>A0A7K1Y5G2_9SPHI</name>
<keyword evidence="5 9" id="KW-0808">Transferase</keyword>
<evidence type="ECO:0000313" key="11">
    <source>
        <dbReference type="EMBL" id="MXV49349.1"/>
    </source>
</evidence>
<dbReference type="InterPro" id="IPR000489">
    <property type="entry name" value="Pterin-binding_dom"/>
</dbReference>
<feature type="domain" description="Pterin-binding" evidence="10">
    <location>
        <begin position="26"/>
        <end position="278"/>
    </location>
</feature>
<comment type="caution">
    <text evidence="11">The sequence shown here is derived from an EMBL/GenBank/DDBJ whole genome shotgun (WGS) entry which is preliminary data.</text>
</comment>
<comment type="catalytic activity">
    <reaction evidence="1">
        <text>(7,8-dihydropterin-6-yl)methyl diphosphate + 4-aminobenzoate = 7,8-dihydropteroate + diphosphate</text>
        <dbReference type="Rhea" id="RHEA:19949"/>
        <dbReference type="ChEBI" id="CHEBI:17836"/>
        <dbReference type="ChEBI" id="CHEBI:17839"/>
        <dbReference type="ChEBI" id="CHEBI:33019"/>
        <dbReference type="ChEBI" id="CHEBI:72950"/>
        <dbReference type="EC" id="2.5.1.15"/>
    </reaction>
</comment>
<dbReference type="PROSITE" id="PS00793">
    <property type="entry name" value="DHPS_2"/>
    <property type="match status" value="1"/>
</dbReference>
<dbReference type="PANTHER" id="PTHR20941:SF1">
    <property type="entry name" value="FOLIC ACID SYNTHESIS PROTEIN FOL1"/>
    <property type="match status" value="1"/>
</dbReference>
<dbReference type="PROSITE" id="PS00792">
    <property type="entry name" value="DHPS_1"/>
    <property type="match status" value="1"/>
</dbReference>
<evidence type="ECO:0000256" key="5">
    <source>
        <dbReference type="ARBA" id="ARBA00022679"/>
    </source>
</evidence>
<dbReference type="NCBIfam" id="TIGR01496">
    <property type="entry name" value="DHPS"/>
    <property type="match status" value="1"/>
</dbReference>
<dbReference type="Proteomes" id="UP000466586">
    <property type="component" value="Unassembled WGS sequence"/>
</dbReference>
<evidence type="ECO:0000256" key="4">
    <source>
        <dbReference type="ARBA" id="ARBA00012458"/>
    </source>
</evidence>
<evidence type="ECO:0000256" key="2">
    <source>
        <dbReference type="ARBA" id="ARBA00001946"/>
    </source>
</evidence>
<dbReference type="GO" id="GO:0046654">
    <property type="term" value="P:tetrahydrofolate biosynthetic process"/>
    <property type="evidence" value="ECO:0007669"/>
    <property type="project" value="UniProtKB-UniPathway"/>
</dbReference>
<comment type="cofactor">
    <cofactor evidence="2 9">
        <name>Mg(2+)</name>
        <dbReference type="ChEBI" id="CHEBI:18420"/>
    </cofactor>
</comment>
<keyword evidence="8 9" id="KW-0289">Folate biosynthesis</keyword>
<gene>
    <name evidence="11" type="primary">folP</name>
    <name evidence="11" type="ORF">GS399_00075</name>
</gene>
<reference evidence="11 12" key="1">
    <citation type="submission" date="2019-11" db="EMBL/GenBank/DDBJ databases">
        <title>Pedobacter sp. HMF7647 Genome sequencing and assembly.</title>
        <authorList>
            <person name="Kang H."/>
            <person name="Kim H."/>
            <person name="Joh K."/>
        </authorList>
    </citation>
    <scope>NUCLEOTIDE SEQUENCE [LARGE SCALE GENOMIC DNA]</scope>
    <source>
        <strain evidence="11 12">HMF7647</strain>
    </source>
</reference>
<dbReference type="SUPFAM" id="SSF51717">
    <property type="entry name" value="Dihydropteroate synthetase-like"/>
    <property type="match status" value="1"/>
</dbReference>
<evidence type="ECO:0000256" key="6">
    <source>
        <dbReference type="ARBA" id="ARBA00022723"/>
    </source>
</evidence>
<dbReference type="Gene3D" id="3.20.20.20">
    <property type="entry name" value="Dihydropteroate synthase-like"/>
    <property type="match status" value="1"/>
</dbReference>
<dbReference type="PANTHER" id="PTHR20941">
    <property type="entry name" value="FOLATE SYNTHESIS PROTEINS"/>
    <property type="match status" value="1"/>
</dbReference>
<dbReference type="PROSITE" id="PS50972">
    <property type="entry name" value="PTERIN_BINDING"/>
    <property type="match status" value="1"/>
</dbReference>
<evidence type="ECO:0000259" key="10">
    <source>
        <dbReference type="PROSITE" id="PS50972"/>
    </source>
</evidence>
<comment type="function">
    <text evidence="9">Catalyzes the condensation of para-aminobenzoate (pABA) with 6-hydroxymethyl-7,8-dihydropterin diphosphate (DHPt-PP) to form 7,8-dihydropteroate (H2Pte), the immediate precursor of folate derivatives.</text>
</comment>
<dbReference type="GO" id="GO:0004156">
    <property type="term" value="F:dihydropteroate synthase activity"/>
    <property type="evidence" value="ECO:0007669"/>
    <property type="project" value="UniProtKB-EC"/>
</dbReference>
<evidence type="ECO:0000256" key="3">
    <source>
        <dbReference type="ARBA" id="ARBA00004763"/>
    </source>
</evidence>
<dbReference type="EMBL" id="WVHT01000001">
    <property type="protein sequence ID" value="MXV49349.1"/>
    <property type="molecule type" value="Genomic_DNA"/>
</dbReference>
<dbReference type="AlphaFoldDB" id="A0A7K1Y5G2"/>
<keyword evidence="12" id="KW-1185">Reference proteome</keyword>
<evidence type="ECO:0000313" key="12">
    <source>
        <dbReference type="Proteomes" id="UP000466586"/>
    </source>
</evidence>
<dbReference type="CDD" id="cd00739">
    <property type="entry name" value="DHPS"/>
    <property type="match status" value="1"/>
</dbReference>
<proteinExistence type="inferred from homology"/>
<keyword evidence="6 9" id="KW-0479">Metal-binding</keyword>
<keyword evidence="7 9" id="KW-0460">Magnesium</keyword>
<dbReference type="InterPro" id="IPR011005">
    <property type="entry name" value="Dihydropteroate_synth-like_sf"/>
</dbReference>
<dbReference type="UniPathway" id="UPA00077">
    <property type="reaction ID" value="UER00156"/>
</dbReference>